<dbReference type="EMBL" id="CADCXU010002901">
    <property type="protein sequence ID" value="CAA9995023.1"/>
    <property type="molecule type" value="Genomic_DNA"/>
</dbReference>
<accession>A0A6H5FZ78</accession>
<reference evidence="1 3" key="1">
    <citation type="submission" date="2020-02" db="EMBL/GenBank/DDBJ databases">
        <authorList>
            <person name="Ferguson B K."/>
        </authorList>
    </citation>
    <scope>NUCLEOTIDE SEQUENCE [LARGE SCALE GENOMIC DNA]</scope>
</reference>
<protein>
    <submittedName>
        <fullName evidence="1">Uncharacterized protein</fullName>
    </submittedName>
</protein>
<gene>
    <name evidence="1" type="ORF">NTEN_LOCUS1814</name>
    <name evidence="2" type="ORF">NTEN_LOCUS4632</name>
</gene>
<organism evidence="1 3">
    <name type="scientific">Nesidiocoris tenuis</name>
    <dbReference type="NCBI Taxonomy" id="355587"/>
    <lineage>
        <taxon>Eukaryota</taxon>
        <taxon>Metazoa</taxon>
        <taxon>Ecdysozoa</taxon>
        <taxon>Arthropoda</taxon>
        <taxon>Hexapoda</taxon>
        <taxon>Insecta</taxon>
        <taxon>Pterygota</taxon>
        <taxon>Neoptera</taxon>
        <taxon>Paraneoptera</taxon>
        <taxon>Hemiptera</taxon>
        <taxon>Heteroptera</taxon>
        <taxon>Panheteroptera</taxon>
        <taxon>Cimicomorpha</taxon>
        <taxon>Miridae</taxon>
        <taxon>Dicyphina</taxon>
        <taxon>Nesidiocoris</taxon>
    </lineage>
</organism>
<evidence type="ECO:0000313" key="3">
    <source>
        <dbReference type="Proteomes" id="UP000479000"/>
    </source>
</evidence>
<dbReference type="OrthoDB" id="6432391at2759"/>
<dbReference type="AlphaFoldDB" id="A0A6H5FZ78"/>
<proteinExistence type="predicted"/>
<evidence type="ECO:0000313" key="1">
    <source>
        <dbReference type="EMBL" id="CAA9995023.1"/>
    </source>
</evidence>
<dbReference type="Proteomes" id="UP000479000">
    <property type="component" value="Unassembled WGS sequence"/>
</dbReference>
<keyword evidence="3" id="KW-1185">Reference proteome</keyword>
<evidence type="ECO:0000313" key="2">
    <source>
        <dbReference type="EMBL" id="CAA9998349.1"/>
    </source>
</evidence>
<name>A0A6H5FZ78_9HEMI</name>
<sequence length="191" mass="21178">MEIDGIHGRSSGACCGRWALGRHEVRGLPVPVTPSVLIKVADGAVRISPAVPVFPVLRRYISKKEKLTAEEGADLLDTYLRIERDIYREERSPPAPALGHAMVKLDRMAGELDSAMVDMSSEREDLVQIPGTVPEMDTINNDSRWRLAQDARNSLHEAVLCVQAAMTSLPGVQFPYCSMRELQALMQVRKI</sequence>
<dbReference type="EMBL" id="CADCXU010006956">
    <property type="protein sequence ID" value="CAA9998349.1"/>
    <property type="molecule type" value="Genomic_DNA"/>
</dbReference>